<feature type="signal peptide" evidence="2">
    <location>
        <begin position="1"/>
        <end position="23"/>
    </location>
</feature>
<dbReference type="AlphaFoldDB" id="A0A7W3T6C2"/>
<evidence type="ECO:0000313" key="4">
    <source>
        <dbReference type="Proteomes" id="UP000530234"/>
    </source>
</evidence>
<name>A0A7W3T6C2_9ACTN</name>
<dbReference type="EMBL" id="VKHS01000625">
    <property type="protein sequence ID" value="MBB0231775.1"/>
    <property type="molecule type" value="Genomic_DNA"/>
</dbReference>
<sequence>MRRRTTAAVAATALLGAGATVVAVGRRAARTALRSGGPPVGFGGPEAVIVSMAPEKGTVTLVGPAAGGPGAAPDLPGRYGLVAADGARGAGRLVGTVGEVVRSEAAGGSGAITVTRRLEPDPTGDVPLEPAGRWGRFPGTRVRLTPAVHAGNPRTALGLPHAALEIPAELGTLPTWFVPGDRDLWVILLHAPGAGREQALNLLPFLHRNHLPTLVPTLRGDPGAPPAPGGIDRLGTAEWRDADAALRHAARYGARRVVLIGWSAGADMALRTAAESALRDRITGVVLDSPLLHWPAALRALAGERGVPRPLVRLARGAARGGIGLPAPRPTGPPSRPDGRPLPVLVVQGSEDRVAPRSAARELVARAPESVVEHTVPGAGHAACWNVDPEGYEERLRRFLTPLL</sequence>
<gene>
    <name evidence="3" type="ORF">FOE67_20305</name>
</gene>
<evidence type="ECO:0000256" key="1">
    <source>
        <dbReference type="SAM" id="MobiDB-lite"/>
    </source>
</evidence>
<feature type="compositionally biased region" description="Pro residues" evidence="1">
    <location>
        <begin position="327"/>
        <end position="336"/>
    </location>
</feature>
<dbReference type="SUPFAM" id="SSF53474">
    <property type="entry name" value="alpha/beta-Hydrolases"/>
    <property type="match status" value="1"/>
</dbReference>
<protein>
    <submittedName>
        <fullName evidence="3">Alpha/beta fold hydrolase</fullName>
    </submittedName>
</protein>
<dbReference type="Proteomes" id="UP000530234">
    <property type="component" value="Unassembled WGS sequence"/>
</dbReference>
<keyword evidence="4" id="KW-1185">Reference proteome</keyword>
<comment type="caution">
    <text evidence="3">The sequence shown here is derived from an EMBL/GenBank/DDBJ whole genome shotgun (WGS) entry which is preliminary data.</text>
</comment>
<keyword evidence="2" id="KW-0732">Signal</keyword>
<organism evidence="3 4">
    <name type="scientific">Streptomyces calidiresistens</name>
    <dbReference type="NCBI Taxonomy" id="1485586"/>
    <lineage>
        <taxon>Bacteria</taxon>
        <taxon>Bacillati</taxon>
        <taxon>Actinomycetota</taxon>
        <taxon>Actinomycetes</taxon>
        <taxon>Kitasatosporales</taxon>
        <taxon>Streptomycetaceae</taxon>
        <taxon>Streptomyces</taxon>
    </lineage>
</organism>
<evidence type="ECO:0000256" key="2">
    <source>
        <dbReference type="SAM" id="SignalP"/>
    </source>
</evidence>
<feature type="chain" id="PRO_5039707323" evidence="2">
    <location>
        <begin position="24"/>
        <end position="404"/>
    </location>
</feature>
<accession>A0A7W3T6C2</accession>
<feature type="region of interest" description="Disordered" evidence="1">
    <location>
        <begin position="322"/>
        <end position="341"/>
    </location>
</feature>
<dbReference type="GO" id="GO:0016787">
    <property type="term" value="F:hydrolase activity"/>
    <property type="evidence" value="ECO:0007669"/>
    <property type="project" value="UniProtKB-KW"/>
</dbReference>
<proteinExistence type="predicted"/>
<dbReference type="InterPro" id="IPR029058">
    <property type="entry name" value="AB_hydrolase_fold"/>
</dbReference>
<dbReference type="Gene3D" id="3.40.50.1820">
    <property type="entry name" value="alpha/beta hydrolase"/>
    <property type="match status" value="1"/>
</dbReference>
<evidence type="ECO:0000313" key="3">
    <source>
        <dbReference type="EMBL" id="MBB0231775.1"/>
    </source>
</evidence>
<keyword evidence="3" id="KW-0378">Hydrolase</keyword>
<reference evidence="4" key="1">
    <citation type="submission" date="2019-10" db="EMBL/GenBank/DDBJ databases">
        <title>Streptomyces sp. nov., a novel actinobacterium isolated from alkaline environment.</title>
        <authorList>
            <person name="Golinska P."/>
        </authorList>
    </citation>
    <scope>NUCLEOTIDE SEQUENCE [LARGE SCALE GENOMIC DNA]</scope>
    <source>
        <strain evidence="4">DSM 42108</strain>
    </source>
</reference>